<proteinExistence type="inferred from homology"/>
<dbReference type="PANTHER" id="PTHR22911">
    <property type="entry name" value="ACYL-MALONYL CONDENSING ENZYME-RELATED"/>
    <property type="match status" value="1"/>
</dbReference>
<evidence type="ECO:0000313" key="10">
    <source>
        <dbReference type="EMBL" id="SOB80714.1"/>
    </source>
</evidence>
<dbReference type="InterPro" id="IPR004626">
    <property type="entry name" value="RarD"/>
</dbReference>
<evidence type="ECO:0000256" key="2">
    <source>
        <dbReference type="ARBA" id="ARBA00007362"/>
    </source>
</evidence>
<name>A0A285QGX2_9SPHN</name>
<evidence type="ECO:0000256" key="5">
    <source>
        <dbReference type="ARBA" id="ARBA00022692"/>
    </source>
</evidence>
<dbReference type="InterPro" id="IPR037185">
    <property type="entry name" value="EmrE-like"/>
</dbReference>
<organism evidence="10 11">
    <name type="scientific">Sphingomonas guangdongensis</name>
    <dbReference type="NCBI Taxonomy" id="1141890"/>
    <lineage>
        <taxon>Bacteria</taxon>
        <taxon>Pseudomonadati</taxon>
        <taxon>Pseudomonadota</taxon>
        <taxon>Alphaproteobacteria</taxon>
        <taxon>Sphingomonadales</taxon>
        <taxon>Sphingomonadaceae</taxon>
        <taxon>Sphingomonas</taxon>
    </lineage>
</organism>
<sequence>MPSIIRPHRSGLLLAVGAYVLWGVLPLYLRLLNSVPPLQILAHRVLWSLLLLALVVLVLSAGPAVLRAARGRTLLLLIGSAALIAVNWLVYIWAVQNHHVLEASLGYFINPLVNVALGMLVLGERLRPLQKAAVAVAGAGVALMASGGGMLWISTTLALSFGFYGLLRKIAAIDALGGLTVETLLLAPACSGLLLYAHANGNGAFGESTRLDLLLIVAGAVTAAPLLMFAAAARKLTYSTLGLLQYIAPTLQFMEAVTFFGEPVGTTRIVVFVLIWIGCALFAWDSAMSHRASSAATPAPTAE</sequence>
<dbReference type="PANTHER" id="PTHR22911:SF137">
    <property type="entry name" value="SOLUTE CARRIER FAMILY 35 MEMBER G2-RELATED"/>
    <property type="match status" value="1"/>
</dbReference>
<keyword evidence="4" id="KW-1003">Cell membrane</keyword>
<evidence type="ECO:0000256" key="3">
    <source>
        <dbReference type="ARBA" id="ARBA00022448"/>
    </source>
</evidence>
<feature type="transmembrane region" description="Helical" evidence="8">
    <location>
        <begin position="45"/>
        <end position="66"/>
    </location>
</feature>
<feature type="transmembrane region" description="Helical" evidence="8">
    <location>
        <begin position="105"/>
        <end position="122"/>
    </location>
</feature>
<dbReference type="EMBL" id="OBMI01000001">
    <property type="protein sequence ID" value="SOB80714.1"/>
    <property type="molecule type" value="Genomic_DNA"/>
</dbReference>
<feature type="transmembrane region" description="Helical" evidence="8">
    <location>
        <begin position="12"/>
        <end position="33"/>
    </location>
</feature>
<evidence type="ECO:0000256" key="1">
    <source>
        <dbReference type="ARBA" id="ARBA00004651"/>
    </source>
</evidence>
<accession>A0A285QGX2</accession>
<dbReference type="Proteomes" id="UP000219494">
    <property type="component" value="Unassembled WGS sequence"/>
</dbReference>
<feature type="transmembrane region" description="Helical" evidence="8">
    <location>
        <begin position="129"/>
        <end position="145"/>
    </location>
</feature>
<keyword evidence="11" id="KW-1185">Reference proteome</keyword>
<evidence type="ECO:0000313" key="11">
    <source>
        <dbReference type="Proteomes" id="UP000219494"/>
    </source>
</evidence>
<comment type="subcellular location">
    <subcellularLocation>
        <location evidence="1">Cell membrane</location>
        <topology evidence="1">Multi-pass membrane protein</topology>
    </subcellularLocation>
</comment>
<keyword evidence="6 8" id="KW-1133">Transmembrane helix</keyword>
<feature type="transmembrane region" description="Helical" evidence="8">
    <location>
        <begin position="73"/>
        <end position="93"/>
    </location>
</feature>
<dbReference type="OrthoDB" id="369870at2"/>
<feature type="transmembrane region" description="Helical" evidence="8">
    <location>
        <begin position="211"/>
        <end position="231"/>
    </location>
</feature>
<dbReference type="AlphaFoldDB" id="A0A285QGX2"/>
<evidence type="ECO:0000256" key="7">
    <source>
        <dbReference type="ARBA" id="ARBA00023136"/>
    </source>
</evidence>
<keyword evidence="3" id="KW-0813">Transport</keyword>
<comment type="similarity">
    <text evidence="2">Belongs to the EamA transporter family.</text>
</comment>
<evidence type="ECO:0000259" key="9">
    <source>
        <dbReference type="Pfam" id="PF00892"/>
    </source>
</evidence>
<evidence type="ECO:0000256" key="8">
    <source>
        <dbReference type="SAM" id="Phobius"/>
    </source>
</evidence>
<evidence type="ECO:0000256" key="4">
    <source>
        <dbReference type="ARBA" id="ARBA00022475"/>
    </source>
</evidence>
<protein>
    <submittedName>
        <fullName evidence="10">Chloramphenicol-sensitive protein RarD</fullName>
    </submittedName>
</protein>
<reference evidence="10 11" key="1">
    <citation type="submission" date="2017-07" db="EMBL/GenBank/DDBJ databases">
        <authorList>
            <person name="Sun Z.S."/>
            <person name="Albrecht U."/>
            <person name="Echele G."/>
            <person name="Lee C.C."/>
        </authorList>
    </citation>
    <scope>NUCLEOTIDE SEQUENCE [LARGE SCALE GENOMIC DNA]</scope>
    <source>
        <strain evidence="10 11">CGMCC 1.12672</strain>
    </source>
</reference>
<feature type="transmembrane region" description="Helical" evidence="8">
    <location>
        <begin position="179"/>
        <end position="199"/>
    </location>
</feature>
<evidence type="ECO:0000256" key="6">
    <source>
        <dbReference type="ARBA" id="ARBA00022989"/>
    </source>
</evidence>
<dbReference type="Pfam" id="PF00892">
    <property type="entry name" value="EamA"/>
    <property type="match status" value="1"/>
</dbReference>
<keyword evidence="5 8" id="KW-0812">Transmembrane</keyword>
<feature type="transmembrane region" description="Helical" evidence="8">
    <location>
        <begin position="267"/>
        <end position="284"/>
    </location>
</feature>
<keyword evidence="7 8" id="KW-0472">Membrane</keyword>
<dbReference type="NCBIfam" id="TIGR00688">
    <property type="entry name" value="rarD"/>
    <property type="match status" value="1"/>
</dbReference>
<dbReference type="GO" id="GO:0005886">
    <property type="term" value="C:plasma membrane"/>
    <property type="evidence" value="ECO:0007669"/>
    <property type="project" value="UniProtKB-SubCell"/>
</dbReference>
<feature type="domain" description="EamA" evidence="9">
    <location>
        <begin position="10"/>
        <end position="144"/>
    </location>
</feature>
<dbReference type="SUPFAM" id="SSF103481">
    <property type="entry name" value="Multidrug resistance efflux transporter EmrE"/>
    <property type="match status" value="2"/>
</dbReference>
<dbReference type="RefSeq" id="WP_097063001.1">
    <property type="nucleotide sequence ID" value="NZ_OBMI01000001.1"/>
</dbReference>
<gene>
    <name evidence="10" type="ORF">SAMN06297144_1202</name>
</gene>
<dbReference type="InterPro" id="IPR000620">
    <property type="entry name" value="EamA_dom"/>
</dbReference>